<dbReference type="AlphaFoldDB" id="A0A4P6YWR2"/>
<gene>
    <name evidence="2" type="ORF">EQG49_12815</name>
</gene>
<keyword evidence="3" id="KW-1185">Reference proteome</keyword>
<sequence length="168" mass="19238">MVNNSFVNTFDYVSLIKTLRGIVKQFTGYQLIERESAGSPEHYPFFSYSFLNDHIDVTSDRTADGTFELVLSITCLDDDSLRVKTEANRLRAVFESYQVHELLAKRAVSVVDITSSGSRNAFKGLDDYYSINYERRAGFDMRLRVEEHADEEDVLGVIETIDLENQED</sequence>
<dbReference type="Pfam" id="PF23961">
    <property type="entry name" value="Phage_tail_terminator_9"/>
    <property type="match status" value="1"/>
</dbReference>
<evidence type="ECO:0000313" key="3">
    <source>
        <dbReference type="Proteomes" id="UP000292886"/>
    </source>
</evidence>
<organism evidence="2 3">
    <name type="scientific">Periweissella cryptocerci</name>
    <dbReference type="NCBI Taxonomy" id="2506420"/>
    <lineage>
        <taxon>Bacteria</taxon>
        <taxon>Bacillati</taxon>
        <taxon>Bacillota</taxon>
        <taxon>Bacilli</taxon>
        <taxon>Lactobacillales</taxon>
        <taxon>Lactobacillaceae</taxon>
        <taxon>Periweissella</taxon>
    </lineage>
</organism>
<accession>A0A4P6YWR2</accession>
<name>A0A4P6YWR2_9LACO</name>
<dbReference type="RefSeq" id="WP_133364355.1">
    <property type="nucleotide sequence ID" value="NZ_CP037940.1"/>
</dbReference>
<dbReference type="EMBL" id="CP037940">
    <property type="protein sequence ID" value="QBO37278.1"/>
    <property type="molecule type" value="Genomic_DNA"/>
</dbReference>
<dbReference type="KEGG" id="wei:EQG49_12815"/>
<reference evidence="3" key="1">
    <citation type="submission" date="2019-03" db="EMBL/GenBank/DDBJ databases">
        <title>Weissella sp. 26KH-42 Genome sequencing.</title>
        <authorList>
            <person name="Heo J."/>
            <person name="Kim S.-J."/>
            <person name="Kim J.-S."/>
            <person name="Hong S.-B."/>
            <person name="Kwon S.-W."/>
        </authorList>
    </citation>
    <scope>NUCLEOTIDE SEQUENCE [LARGE SCALE GENOMIC DNA]</scope>
    <source>
        <strain evidence="3">26KH-42</strain>
    </source>
</reference>
<dbReference type="NCBIfam" id="NF047498">
    <property type="entry name" value="LIC_12616_fam"/>
    <property type="match status" value="1"/>
</dbReference>
<dbReference type="OrthoDB" id="2921463at2"/>
<proteinExistence type="predicted"/>
<evidence type="ECO:0000313" key="2">
    <source>
        <dbReference type="EMBL" id="QBO37278.1"/>
    </source>
</evidence>
<feature type="domain" description="Phage neck terminator protein gp12-like" evidence="1">
    <location>
        <begin position="18"/>
        <end position="163"/>
    </location>
</feature>
<dbReference type="InterPro" id="IPR057087">
    <property type="entry name" value="Gp12-like"/>
</dbReference>
<evidence type="ECO:0000259" key="1">
    <source>
        <dbReference type="Pfam" id="PF23961"/>
    </source>
</evidence>
<dbReference type="Proteomes" id="UP000292886">
    <property type="component" value="Chromosome"/>
</dbReference>
<protein>
    <recommendedName>
        <fullName evidence="1">Phage neck terminator protein gp12-like domain-containing protein</fullName>
    </recommendedName>
</protein>